<protein>
    <submittedName>
        <fullName evidence="11 12">H-2 class II histocompatibility antigen gamma chain-like isoform X1</fullName>
    </submittedName>
</protein>
<dbReference type="InterPro" id="IPR043530">
    <property type="entry name" value="CD74_antigen"/>
</dbReference>
<dbReference type="KEGG" id="bspl:114870799"/>
<dbReference type="InterPro" id="IPR015386">
    <property type="entry name" value="MHC_II-assoc_invar/CLIP_MHC-bd"/>
</dbReference>
<keyword evidence="10" id="KW-1185">Reference proteome</keyword>
<name>A0A6P7PZ92_BETSP</name>
<dbReference type="SMART" id="SM00211">
    <property type="entry name" value="TY"/>
    <property type="match status" value="1"/>
</dbReference>
<evidence type="ECO:0000256" key="6">
    <source>
        <dbReference type="PROSITE-ProRule" id="PRU00500"/>
    </source>
</evidence>
<reference evidence="11 12" key="1">
    <citation type="submission" date="2025-04" db="UniProtKB">
        <authorList>
            <consortium name="RefSeq"/>
        </authorList>
    </citation>
    <scope>IDENTIFICATION</scope>
</reference>
<evidence type="ECO:0000256" key="1">
    <source>
        <dbReference type="ARBA" id="ARBA00004613"/>
    </source>
</evidence>
<feature type="region of interest" description="Disordered" evidence="7">
    <location>
        <begin position="108"/>
        <end position="134"/>
    </location>
</feature>
<feature type="disulfide bond" evidence="5">
    <location>
        <begin position="160"/>
        <end position="165"/>
    </location>
</feature>
<evidence type="ECO:0000256" key="5">
    <source>
        <dbReference type="PIRSR" id="PIRSR001992-1"/>
    </source>
</evidence>
<keyword evidence="8" id="KW-1133">Transmembrane helix</keyword>
<dbReference type="PIRSF" id="PIRSF001992">
    <property type="entry name" value="CD74_antigen"/>
    <property type="match status" value="1"/>
</dbReference>
<keyword evidence="8" id="KW-0472">Membrane</keyword>
<dbReference type="Pfam" id="PF09307">
    <property type="entry name" value="MHC2-interact"/>
    <property type="match status" value="1"/>
</dbReference>
<evidence type="ECO:0000313" key="10">
    <source>
        <dbReference type="Proteomes" id="UP000515150"/>
    </source>
</evidence>
<evidence type="ECO:0000256" key="8">
    <source>
        <dbReference type="SAM" id="Phobius"/>
    </source>
</evidence>
<dbReference type="GO" id="GO:0005615">
    <property type="term" value="C:extracellular space"/>
    <property type="evidence" value="ECO:0007669"/>
    <property type="project" value="TreeGrafter"/>
</dbReference>
<comment type="caution">
    <text evidence="6">Lacks conserved residue(s) required for the propagation of feature annotation.</text>
</comment>
<feature type="disulfide bond" evidence="5 6">
    <location>
        <begin position="167"/>
        <end position="187"/>
    </location>
</feature>
<dbReference type="PANTHER" id="PTHR12352:SF3">
    <property type="entry name" value="NIDOGEN-2"/>
    <property type="match status" value="1"/>
</dbReference>
<proteinExistence type="predicted"/>
<evidence type="ECO:0000313" key="12">
    <source>
        <dbReference type="RefSeq" id="XP_055358640.1"/>
    </source>
</evidence>
<dbReference type="OrthoDB" id="406800at2759"/>
<dbReference type="GO" id="GO:0006886">
    <property type="term" value="P:intracellular protein transport"/>
    <property type="evidence" value="ECO:0007669"/>
    <property type="project" value="InterPro"/>
</dbReference>
<feature type="compositionally biased region" description="Polar residues" evidence="7">
    <location>
        <begin position="113"/>
        <end position="132"/>
    </location>
</feature>
<dbReference type="GO" id="GO:0016020">
    <property type="term" value="C:membrane"/>
    <property type="evidence" value="ECO:0007669"/>
    <property type="project" value="InterPro"/>
</dbReference>
<dbReference type="InParanoid" id="A0A6P7PZ92"/>
<dbReference type="GeneID" id="114870799"/>
<evidence type="ECO:0000256" key="4">
    <source>
        <dbReference type="ARBA" id="ARBA00023157"/>
    </source>
</evidence>
<dbReference type="SUPFAM" id="SSF57610">
    <property type="entry name" value="Thyroglobulin type-1 domain"/>
    <property type="match status" value="1"/>
</dbReference>
<evidence type="ECO:0000259" key="9">
    <source>
        <dbReference type="PROSITE" id="PS51162"/>
    </source>
</evidence>
<sequence>MTEPLTPTEPLIGARSDTSINVGAPQASGGRSTRAYKVAGLTLLGCVLIMGQAMIVYFLYSQKSDINSLQEQSHKLNTEMTNQRSVSVPKRMQIPMDVMPKLSDVSMDEVNKEASTGSPEKSDPEPSTTCQLEASGLAPVPVPGFRPKCDERGRYRAEQCFMGSCWCVNPDNGQEIPGTLVNGRAQCMASLFTGGMSLALSDAEEQ</sequence>
<dbReference type="GO" id="GO:0019882">
    <property type="term" value="P:antigen processing and presentation"/>
    <property type="evidence" value="ECO:0007669"/>
    <property type="project" value="InterPro"/>
</dbReference>
<dbReference type="CDD" id="cd00191">
    <property type="entry name" value="TY"/>
    <property type="match status" value="1"/>
</dbReference>
<keyword evidence="2" id="KW-0964">Secreted</keyword>
<evidence type="ECO:0000313" key="11">
    <source>
        <dbReference type="RefSeq" id="XP_029031720.1"/>
    </source>
</evidence>
<dbReference type="PROSITE" id="PS00484">
    <property type="entry name" value="THYROGLOBULIN_1_1"/>
    <property type="match status" value="1"/>
</dbReference>
<dbReference type="GO" id="GO:0042289">
    <property type="term" value="F:MHC class II protein binding"/>
    <property type="evidence" value="ECO:0007669"/>
    <property type="project" value="InterPro"/>
</dbReference>
<comment type="subcellular location">
    <subcellularLocation>
        <location evidence="1">Secreted</location>
    </subcellularLocation>
</comment>
<evidence type="ECO:0000256" key="2">
    <source>
        <dbReference type="ARBA" id="ARBA00022525"/>
    </source>
</evidence>
<feature type="domain" description="Thyroglobulin type-1" evidence="9">
    <location>
        <begin position="127"/>
        <end position="187"/>
    </location>
</feature>
<keyword evidence="3" id="KW-0677">Repeat</keyword>
<accession>A0A6P7PZ92</accession>
<dbReference type="RefSeq" id="XP_055358640.1">
    <property type="nucleotide sequence ID" value="XM_055502665.1"/>
</dbReference>
<keyword evidence="8" id="KW-0812">Transmembrane</keyword>
<dbReference type="Gene3D" id="4.10.800.10">
    <property type="entry name" value="Thyroglobulin type-1"/>
    <property type="match status" value="1"/>
</dbReference>
<feature type="disulfide bond" evidence="5 6">
    <location>
        <begin position="130"/>
        <end position="149"/>
    </location>
</feature>
<dbReference type="AlphaFoldDB" id="A0A6P7PZ92"/>
<dbReference type="Proteomes" id="UP000515150">
    <property type="component" value="Chromosome 15"/>
</dbReference>
<feature type="region of interest" description="Disordered" evidence="7">
    <location>
        <begin position="1"/>
        <end position="31"/>
    </location>
</feature>
<organism evidence="10 11">
    <name type="scientific">Betta splendens</name>
    <name type="common">Siamese fighting fish</name>
    <dbReference type="NCBI Taxonomy" id="158456"/>
    <lineage>
        <taxon>Eukaryota</taxon>
        <taxon>Metazoa</taxon>
        <taxon>Chordata</taxon>
        <taxon>Craniata</taxon>
        <taxon>Vertebrata</taxon>
        <taxon>Euteleostomi</taxon>
        <taxon>Actinopterygii</taxon>
        <taxon>Neopterygii</taxon>
        <taxon>Teleostei</taxon>
        <taxon>Neoteleostei</taxon>
        <taxon>Acanthomorphata</taxon>
        <taxon>Anabantaria</taxon>
        <taxon>Anabantiformes</taxon>
        <taxon>Anabantoidei</taxon>
        <taxon>Osphronemidae</taxon>
        <taxon>Betta</taxon>
    </lineage>
</organism>
<feature type="transmembrane region" description="Helical" evidence="8">
    <location>
        <begin position="38"/>
        <end position="60"/>
    </location>
</feature>
<dbReference type="Pfam" id="PF00086">
    <property type="entry name" value="Thyroglobulin_1"/>
    <property type="match status" value="1"/>
</dbReference>
<dbReference type="InterPro" id="IPR036857">
    <property type="entry name" value="Thyroglobulin_1_sf"/>
</dbReference>
<dbReference type="PANTHER" id="PTHR12352">
    <property type="entry name" value="SECRETED MODULAR CALCIUM-BINDING PROTEIN"/>
    <property type="match status" value="1"/>
</dbReference>
<dbReference type="GO" id="GO:0006955">
    <property type="term" value="P:immune response"/>
    <property type="evidence" value="ECO:0007669"/>
    <property type="project" value="InterPro"/>
</dbReference>
<dbReference type="InterPro" id="IPR000716">
    <property type="entry name" value="Thyroglobulin_1"/>
</dbReference>
<dbReference type="GO" id="GO:0035718">
    <property type="term" value="F:macrophage migration inhibitory factor binding"/>
    <property type="evidence" value="ECO:0007669"/>
    <property type="project" value="InterPro"/>
</dbReference>
<gene>
    <name evidence="11 12" type="primary">LOC114870799</name>
</gene>
<dbReference type="InterPro" id="IPR051950">
    <property type="entry name" value="Dev_reg/Prot_inhib"/>
</dbReference>
<evidence type="ECO:0000256" key="3">
    <source>
        <dbReference type="ARBA" id="ARBA00022737"/>
    </source>
</evidence>
<dbReference type="RefSeq" id="XP_029031720.1">
    <property type="nucleotide sequence ID" value="XM_029175887.3"/>
</dbReference>
<evidence type="ECO:0000256" key="7">
    <source>
        <dbReference type="SAM" id="MobiDB-lite"/>
    </source>
</evidence>
<keyword evidence="4 5" id="KW-1015">Disulfide bond</keyword>
<dbReference type="PROSITE" id="PS51162">
    <property type="entry name" value="THYROGLOBULIN_1_2"/>
    <property type="match status" value="1"/>
</dbReference>